<dbReference type="EMBL" id="JARVKF010000405">
    <property type="protein sequence ID" value="KAK9416649.1"/>
    <property type="molecule type" value="Genomic_DNA"/>
</dbReference>
<reference evidence="2 3" key="1">
    <citation type="journal article" date="2024" name="J. Plant Pathol.">
        <title>Sequence and assembly of the genome of Seiridium unicorne, isolate CBS 538.82, causal agent of cypress canker disease.</title>
        <authorList>
            <person name="Scali E."/>
            <person name="Rocca G.D."/>
            <person name="Danti R."/>
            <person name="Garbelotto M."/>
            <person name="Barberini S."/>
            <person name="Baroncelli R."/>
            <person name="Emiliani G."/>
        </authorList>
    </citation>
    <scope>NUCLEOTIDE SEQUENCE [LARGE SCALE GENOMIC DNA]</scope>
    <source>
        <strain evidence="2 3">BM-138-508</strain>
    </source>
</reference>
<protein>
    <submittedName>
        <fullName evidence="2">Uncharacterized protein</fullName>
    </submittedName>
</protein>
<evidence type="ECO:0000256" key="1">
    <source>
        <dbReference type="SAM" id="MobiDB-lite"/>
    </source>
</evidence>
<comment type="caution">
    <text evidence="2">The sequence shown here is derived from an EMBL/GenBank/DDBJ whole genome shotgun (WGS) entry which is preliminary data.</text>
</comment>
<evidence type="ECO:0000313" key="2">
    <source>
        <dbReference type="EMBL" id="KAK9416649.1"/>
    </source>
</evidence>
<gene>
    <name evidence="2" type="ORF">SUNI508_09559</name>
</gene>
<accession>A0ABR2UQ29</accession>
<feature type="compositionally biased region" description="Low complexity" evidence="1">
    <location>
        <begin position="19"/>
        <end position="56"/>
    </location>
</feature>
<feature type="region of interest" description="Disordered" evidence="1">
    <location>
        <begin position="17"/>
        <end position="60"/>
    </location>
</feature>
<name>A0ABR2UQ29_9PEZI</name>
<dbReference type="Proteomes" id="UP001408356">
    <property type="component" value="Unassembled WGS sequence"/>
</dbReference>
<sequence length="130" mass="13117">MLPIKALTAEARSIISDVPAPTGGTSASTSVPTSTTAGSTSDSATATSSTLTSTDSHVPSTGLLSIDCPAIDNENATVTSSGTKVLIQYRRGYDALSTSGKTTTAWTTVECAGKCCLYNEDVNTDGCEGA</sequence>
<proteinExistence type="predicted"/>
<keyword evidence="3" id="KW-1185">Reference proteome</keyword>
<organism evidence="2 3">
    <name type="scientific">Seiridium unicorne</name>
    <dbReference type="NCBI Taxonomy" id="138068"/>
    <lineage>
        <taxon>Eukaryota</taxon>
        <taxon>Fungi</taxon>
        <taxon>Dikarya</taxon>
        <taxon>Ascomycota</taxon>
        <taxon>Pezizomycotina</taxon>
        <taxon>Sordariomycetes</taxon>
        <taxon>Xylariomycetidae</taxon>
        <taxon>Amphisphaeriales</taxon>
        <taxon>Sporocadaceae</taxon>
        <taxon>Seiridium</taxon>
    </lineage>
</organism>
<evidence type="ECO:0000313" key="3">
    <source>
        <dbReference type="Proteomes" id="UP001408356"/>
    </source>
</evidence>